<comment type="caution">
    <text evidence="2">The sequence shown here is derived from an EMBL/GenBank/DDBJ whole genome shotgun (WGS) entry which is preliminary data.</text>
</comment>
<organism evidence="2 3">
    <name type="scientific">Pseudonocardia sediminis</name>
    <dbReference type="NCBI Taxonomy" id="1397368"/>
    <lineage>
        <taxon>Bacteria</taxon>
        <taxon>Bacillati</taxon>
        <taxon>Actinomycetota</taxon>
        <taxon>Actinomycetes</taxon>
        <taxon>Pseudonocardiales</taxon>
        <taxon>Pseudonocardiaceae</taxon>
        <taxon>Pseudonocardia</taxon>
    </lineage>
</organism>
<evidence type="ECO:0000313" key="3">
    <source>
        <dbReference type="Proteomes" id="UP000291591"/>
    </source>
</evidence>
<sequence>MAVVSDPDAVDLFVDQWRRERPDLVGDLDAMATIGRLGRIAAVAGPLVERVFARHGLRIGEFDVLAALRRSGEPFTLTPSALARTLMLSPAATTNRLDRLDQAGHVARRLDPDNRRSILVSLTDAGRELVDAAVTEHVRNERALLAGLDDADLRTLDDLLRRLLAGMDQAS</sequence>
<dbReference type="PANTHER" id="PTHR33164">
    <property type="entry name" value="TRANSCRIPTIONAL REGULATOR, MARR FAMILY"/>
    <property type="match status" value="1"/>
</dbReference>
<dbReference type="EMBL" id="SHKL01000001">
    <property type="protein sequence ID" value="RZT87980.1"/>
    <property type="molecule type" value="Genomic_DNA"/>
</dbReference>
<reference evidence="2 3" key="1">
    <citation type="submission" date="2019-02" db="EMBL/GenBank/DDBJ databases">
        <title>Sequencing the genomes of 1000 actinobacteria strains.</title>
        <authorList>
            <person name="Klenk H.-P."/>
        </authorList>
    </citation>
    <scope>NUCLEOTIDE SEQUENCE [LARGE SCALE GENOMIC DNA]</scope>
    <source>
        <strain evidence="2 3">DSM 45779</strain>
    </source>
</reference>
<dbReference type="Pfam" id="PF12802">
    <property type="entry name" value="MarR_2"/>
    <property type="match status" value="1"/>
</dbReference>
<dbReference type="Gene3D" id="1.10.10.10">
    <property type="entry name" value="Winged helix-like DNA-binding domain superfamily/Winged helix DNA-binding domain"/>
    <property type="match status" value="1"/>
</dbReference>
<protein>
    <submittedName>
        <fullName evidence="2">DNA-binding MarR family transcriptional regulator</fullName>
    </submittedName>
</protein>
<dbReference type="GO" id="GO:0003677">
    <property type="term" value="F:DNA binding"/>
    <property type="evidence" value="ECO:0007669"/>
    <property type="project" value="UniProtKB-KW"/>
</dbReference>
<evidence type="ECO:0000259" key="1">
    <source>
        <dbReference type="PROSITE" id="PS50995"/>
    </source>
</evidence>
<dbReference type="InterPro" id="IPR000835">
    <property type="entry name" value="HTH_MarR-typ"/>
</dbReference>
<dbReference type="SUPFAM" id="SSF46785">
    <property type="entry name" value="Winged helix' DNA-binding domain"/>
    <property type="match status" value="1"/>
</dbReference>
<feature type="domain" description="HTH marR-type" evidence="1">
    <location>
        <begin position="27"/>
        <end position="165"/>
    </location>
</feature>
<dbReference type="GO" id="GO:0006950">
    <property type="term" value="P:response to stress"/>
    <property type="evidence" value="ECO:0007669"/>
    <property type="project" value="TreeGrafter"/>
</dbReference>
<keyword evidence="2" id="KW-0238">DNA-binding</keyword>
<dbReference type="PANTHER" id="PTHR33164:SF104">
    <property type="entry name" value="TRANSCRIPTIONAL REGULATORY PROTEIN"/>
    <property type="match status" value="1"/>
</dbReference>
<dbReference type="Proteomes" id="UP000291591">
    <property type="component" value="Unassembled WGS sequence"/>
</dbReference>
<dbReference type="PRINTS" id="PR00598">
    <property type="entry name" value="HTHMARR"/>
</dbReference>
<proteinExistence type="predicted"/>
<keyword evidence="3" id="KW-1185">Reference proteome</keyword>
<name>A0A4V2FRB6_PSEST</name>
<dbReference type="SMART" id="SM00347">
    <property type="entry name" value="HTH_MARR"/>
    <property type="match status" value="1"/>
</dbReference>
<evidence type="ECO:0000313" key="2">
    <source>
        <dbReference type="EMBL" id="RZT87980.1"/>
    </source>
</evidence>
<gene>
    <name evidence="2" type="ORF">EV383_4914</name>
</gene>
<dbReference type="GO" id="GO:0003700">
    <property type="term" value="F:DNA-binding transcription factor activity"/>
    <property type="evidence" value="ECO:0007669"/>
    <property type="project" value="InterPro"/>
</dbReference>
<dbReference type="InterPro" id="IPR039422">
    <property type="entry name" value="MarR/SlyA-like"/>
</dbReference>
<dbReference type="PROSITE" id="PS50995">
    <property type="entry name" value="HTH_MARR_2"/>
    <property type="match status" value="1"/>
</dbReference>
<dbReference type="AlphaFoldDB" id="A0A4V2FRB6"/>
<dbReference type="InterPro" id="IPR036390">
    <property type="entry name" value="WH_DNA-bd_sf"/>
</dbReference>
<dbReference type="InterPro" id="IPR036388">
    <property type="entry name" value="WH-like_DNA-bd_sf"/>
</dbReference>
<accession>A0A4V2FRB6</accession>